<keyword evidence="3" id="KW-1185">Reference proteome</keyword>
<accession>A0ABU0R8W3</accession>
<protein>
    <submittedName>
        <fullName evidence="2">Uncharacterized protein</fullName>
    </submittedName>
</protein>
<dbReference type="RefSeq" id="WP_307041811.1">
    <property type="nucleotide sequence ID" value="NZ_JAUSYY010000001.1"/>
</dbReference>
<proteinExistence type="predicted"/>
<feature type="transmembrane region" description="Helical" evidence="1">
    <location>
        <begin position="79"/>
        <end position="98"/>
    </location>
</feature>
<feature type="transmembrane region" description="Helical" evidence="1">
    <location>
        <begin position="110"/>
        <end position="128"/>
    </location>
</feature>
<gene>
    <name evidence="2" type="ORF">QFZ26_002067</name>
</gene>
<evidence type="ECO:0000256" key="1">
    <source>
        <dbReference type="SAM" id="Phobius"/>
    </source>
</evidence>
<organism evidence="2 3">
    <name type="scientific">Agromyces ramosus</name>
    <dbReference type="NCBI Taxonomy" id="33879"/>
    <lineage>
        <taxon>Bacteria</taxon>
        <taxon>Bacillati</taxon>
        <taxon>Actinomycetota</taxon>
        <taxon>Actinomycetes</taxon>
        <taxon>Micrococcales</taxon>
        <taxon>Microbacteriaceae</taxon>
        <taxon>Agromyces</taxon>
    </lineage>
</organism>
<keyword evidence="1" id="KW-1133">Transmembrane helix</keyword>
<feature type="transmembrane region" description="Helical" evidence="1">
    <location>
        <begin position="12"/>
        <end position="32"/>
    </location>
</feature>
<comment type="caution">
    <text evidence="2">The sequence shown here is derived from an EMBL/GenBank/DDBJ whole genome shotgun (WGS) entry which is preliminary data.</text>
</comment>
<keyword evidence="1" id="KW-0812">Transmembrane</keyword>
<dbReference type="EMBL" id="JAUSYY010000001">
    <property type="protein sequence ID" value="MDQ0894512.1"/>
    <property type="molecule type" value="Genomic_DNA"/>
</dbReference>
<dbReference type="Proteomes" id="UP001239083">
    <property type="component" value="Unassembled WGS sequence"/>
</dbReference>
<name>A0ABU0R8W3_9MICO</name>
<sequence>MTEAQETAFWSTVAQISAVLLLTLVIEARRLAVRWSKKRFFKQRFRRWLTSVAYLSVLVSLLVSLTSGLAALINEESLSPRIVAFLLVYSSLLLILFPAMDPLLSATMDVFEVVLGPIVAVIVGGIHARGHDALDGLERRQRNARLELLMDYADAVVSRNQAERAADSDPRNRELSLTVRDAERMETATRQALDDAVPVDVDALRGEFDLMKVRVSRETFRKQMDRFVRGSLAEINDG</sequence>
<evidence type="ECO:0000313" key="3">
    <source>
        <dbReference type="Proteomes" id="UP001239083"/>
    </source>
</evidence>
<evidence type="ECO:0000313" key="2">
    <source>
        <dbReference type="EMBL" id="MDQ0894512.1"/>
    </source>
</evidence>
<feature type="transmembrane region" description="Helical" evidence="1">
    <location>
        <begin position="52"/>
        <end position="73"/>
    </location>
</feature>
<keyword evidence="1" id="KW-0472">Membrane</keyword>
<reference evidence="2 3" key="1">
    <citation type="submission" date="2023-07" db="EMBL/GenBank/DDBJ databases">
        <title>Comparative genomics of wheat-associated soil bacteria to identify genetic determinants of phenazine resistance.</title>
        <authorList>
            <person name="Mouncey N."/>
        </authorList>
    </citation>
    <scope>NUCLEOTIDE SEQUENCE [LARGE SCALE GENOMIC DNA]</scope>
    <source>
        <strain evidence="2 3">V3I3</strain>
    </source>
</reference>